<dbReference type="AlphaFoldDB" id="A0A7Y0Q346"/>
<organism evidence="7 8">
    <name type="scientific">Sulfobacillus harzensis</name>
    <dbReference type="NCBI Taxonomy" id="2729629"/>
    <lineage>
        <taxon>Bacteria</taxon>
        <taxon>Bacillati</taxon>
        <taxon>Bacillota</taxon>
        <taxon>Clostridia</taxon>
        <taxon>Eubacteriales</taxon>
        <taxon>Clostridiales Family XVII. Incertae Sedis</taxon>
        <taxon>Sulfobacillus</taxon>
    </lineage>
</organism>
<dbReference type="CDD" id="cd06581">
    <property type="entry name" value="TM_PBP1_LivM_like"/>
    <property type="match status" value="1"/>
</dbReference>
<dbReference type="PANTHER" id="PTHR30482:SF17">
    <property type="entry name" value="ABC TRANSPORTER ATP-BINDING PROTEIN"/>
    <property type="match status" value="1"/>
</dbReference>
<feature type="transmembrane region" description="Helical" evidence="6">
    <location>
        <begin position="166"/>
        <end position="186"/>
    </location>
</feature>
<evidence type="ECO:0000256" key="6">
    <source>
        <dbReference type="SAM" id="Phobius"/>
    </source>
</evidence>
<evidence type="ECO:0000256" key="3">
    <source>
        <dbReference type="ARBA" id="ARBA00022692"/>
    </source>
</evidence>
<feature type="transmembrane region" description="Helical" evidence="6">
    <location>
        <begin position="20"/>
        <end position="39"/>
    </location>
</feature>
<evidence type="ECO:0000256" key="2">
    <source>
        <dbReference type="ARBA" id="ARBA00022475"/>
    </source>
</evidence>
<dbReference type="GO" id="GO:0005886">
    <property type="term" value="C:plasma membrane"/>
    <property type="evidence" value="ECO:0007669"/>
    <property type="project" value="UniProtKB-SubCell"/>
</dbReference>
<feature type="transmembrane region" description="Helical" evidence="6">
    <location>
        <begin position="290"/>
        <end position="306"/>
    </location>
</feature>
<sequence>MQPDIQMIPHAQPRRRRKIVPIAIWVGVLIVLGLDPLVLSPAAQFLSQTMIVFALFAVATNFLVGFSGLLSFGQAVFFGFGAYSAALLWTHGFPFWPGFIIAPFMAAGVAAFVAIVSLRTSRLYFALLTLGFSQLAYEICDALYHFTGGETGIPGINIPNAISAPFVNFEFVLVFAAAGALGLFWVRRSSFGLALQAIRENPTRAQAVGIHIYWHHVLAYVIAGFICGLAGVLYVVYQQQVNPALLNWTTSGEPVLMAVLGGMGLYLGPAIGSFIYVFLEQFVGTFTTQWPLLVGAVVLVLVLLYPKGFGGGVIDLIQFVRRRPRERREVAAGKGGTA</sequence>
<name>A0A7Y0Q346_9FIRM</name>
<dbReference type="EMBL" id="JABBVZ010000068">
    <property type="protein sequence ID" value="NMP23838.1"/>
    <property type="molecule type" value="Genomic_DNA"/>
</dbReference>
<feature type="transmembrane region" description="Helical" evidence="6">
    <location>
        <begin position="257"/>
        <end position="278"/>
    </location>
</feature>
<dbReference type="GO" id="GO:0015658">
    <property type="term" value="F:branched-chain amino acid transmembrane transporter activity"/>
    <property type="evidence" value="ECO:0007669"/>
    <property type="project" value="InterPro"/>
</dbReference>
<keyword evidence="3 6" id="KW-0812">Transmembrane</keyword>
<evidence type="ECO:0000256" key="5">
    <source>
        <dbReference type="ARBA" id="ARBA00023136"/>
    </source>
</evidence>
<dbReference type="InterPro" id="IPR043428">
    <property type="entry name" value="LivM-like"/>
</dbReference>
<evidence type="ECO:0000256" key="4">
    <source>
        <dbReference type="ARBA" id="ARBA00022989"/>
    </source>
</evidence>
<dbReference type="InterPro" id="IPR001851">
    <property type="entry name" value="ABC_transp_permease"/>
</dbReference>
<dbReference type="PANTHER" id="PTHR30482">
    <property type="entry name" value="HIGH-AFFINITY BRANCHED-CHAIN AMINO ACID TRANSPORT SYSTEM PERMEASE"/>
    <property type="match status" value="1"/>
</dbReference>
<protein>
    <submittedName>
        <fullName evidence="7">Branched-chain amino acid ABC transporter permease</fullName>
    </submittedName>
</protein>
<keyword evidence="8" id="KW-1185">Reference proteome</keyword>
<gene>
    <name evidence="7" type="ORF">HIJ39_15985</name>
</gene>
<comment type="caution">
    <text evidence="7">The sequence shown here is derived from an EMBL/GenBank/DDBJ whole genome shotgun (WGS) entry which is preliminary data.</text>
</comment>
<feature type="transmembrane region" description="Helical" evidence="6">
    <location>
        <begin position="95"/>
        <end position="116"/>
    </location>
</feature>
<evidence type="ECO:0000313" key="7">
    <source>
        <dbReference type="EMBL" id="NMP23838.1"/>
    </source>
</evidence>
<feature type="transmembrane region" description="Helical" evidence="6">
    <location>
        <begin position="45"/>
        <end position="64"/>
    </location>
</feature>
<keyword evidence="4 6" id="KW-1133">Transmembrane helix</keyword>
<accession>A0A7Y0Q346</accession>
<keyword evidence="2" id="KW-1003">Cell membrane</keyword>
<dbReference type="Proteomes" id="UP000533476">
    <property type="component" value="Unassembled WGS sequence"/>
</dbReference>
<dbReference type="RefSeq" id="WP_169101448.1">
    <property type="nucleotide sequence ID" value="NZ_JABBVZ010000068.1"/>
</dbReference>
<evidence type="ECO:0000256" key="1">
    <source>
        <dbReference type="ARBA" id="ARBA00004651"/>
    </source>
</evidence>
<dbReference type="Pfam" id="PF02653">
    <property type="entry name" value="BPD_transp_2"/>
    <property type="match status" value="1"/>
</dbReference>
<feature type="transmembrane region" description="Helical" evidence="6">
    <location>
        <begin position="217"/>
        <end position="237"/>
    </location>
</feature>
<comment type="subcellular location">
    <subcellularLocation>
        <location evidence="1">Cell membrane</location>
        <topology evidence="1">Multi-pass membrane protein</topology>
    </subcellularLocation>
</comment>
<reference evidence="7 8" key="1">
    <citation type="submission" date="2020-04" db="EMBL/GenBank/DDBJ databases">
        <authorList>
            <person name="Zhang R."/>
            <person name="Schippers A."/>
        </authorList>
    </citation>
    <scope>NUCLEOTIDE SEQUENCE [LARGE SCALE GENOMIC DNA]</scope>
    <source>
        <strain evidence="7 8">DSM 109850</strain>
    </source>
</reference>
<evidence type="ECO:0000313" key="8">
    <source>
        <dbReference type="Proteomes" id="UP000533476"/>
    </source>
</evidence>
<proteinExistence type="predicted"/>
<keyword evidence="5 6" id="KW-0472">Membrane</keyword>
<feature type="transmembrane region" description="Helical" evidence="6">
    <location>
        <begin position="69"/>
        <end position="89"/>
    </location>
</feature>